<gene>
    <name evidence="1" type="ORF">BD293_0146</name>
</gene>
<organism evidence="1 2">
    <name type="scientific">Roseinatronobacter monicus</name>
    <dbReference type="NCBI Taxonomy" id="393481"/>
    <lineage>
        <taxon>Bacteria</taxon>
        <taxon>Pseudomonadati</taxon>
        <taxon>Pseudomonadota</taxon>
        <taxon>Alphaproteobacteria</taxon>
        <taxon>Rhodobacterales</taxon>
        <taxon>Paracoccaceae</taxon>
        <taxon>Roseinatronobacter</taxon>
    </lineage>
</organism>
<dbReference type="InterPro" id="IPR013783">
    <property type="entry name" value="Ig-like_fold"/>
</dbReference>
<dbReference type="Gene3D" id="2.60.40.10">
    <property type="entry name" value="Immunoglobulins"/>
    <property type="match status" value="6"/>
</dbReference>
<evidence type="ECO:0000313" key="2">
    <source>
        <dbReference type="Proteomes" id="UP000320582"/>
    </source>
</evidence>
<accession>A0A543K959</accession>
<proteinExistence type="predicted"/>
<comment type="caution">
    <text evidence="1">The sequence shown here is derived from an EMBL/GenBank/DDBJ whole genome shotgun (WGS) entry which is preliminary data.</text>
</comment>
<dbReference type="Proteomes" id="UP000320582">
    <property type="component" value="Unassembled WGS sequence"/>
</dbReference>
<dbReference type="InterPro" id="IPR049826">
    <property type="entry name" value="Ig-like_ice"/>
</dbReference>
<dbReference type="RefSeq" id="WP_142079357.1">
    <property type="nucleotide sequence ID" value="NZ_VFPT01000001.1"/>
</dbReference>
<reference evidence="1 2" key="1">
    <citation type="submission" date="2019-06" db="EMBL/GenBank/DDBJ databases">
        <title>Genomic Encyclopedia of Archaeal and Bacterial Type Strains, Phase II (KMG-II): from individual species to whole genera.</title>
        <authorList>
            <person name="Goeker M."/>
        </authorList>
    </citation>
    <scope>NUCLEOTIDE SEQUENCE [LARGE SCALE GENOMIC DNA]</scope>
    <source>
        <strain evidence="1 2">DSM 18423</strain>
    </source>
</reference>
<dbReference type="EMBL" id="VFPT01000001">
    <property type="protein sequence ID" value="TQM91582.1"/>
    <property type="molecule type" value="Genomic_DNA"/>
</dbReference>
<dbReference type="NCBIfam" id="NF033510">
    <property type="entry name" value="Ca_tandemer"/>
    <property type="match status" value="4"/>
</dbReference>
<evidence type="ECO:0000313" key="1">
    <source>
        <dbReference type="EMBL" id="TQM91582.1"/>
    </source>
</evidence>
<name>A0A543K959_9RHOB</name>
<dbReference type="NCBIfam" id="NF012196">
    <property type="entry name" value="Ig_like_ice"/>
    <property type="match status" value="1"/>
</dbReference>
<protein>
    <recommendedName>
        <fullName evidence="3">Ig-like domain-containing protein</fullName>
    </recommendedName>
</protein>
<dbReference type="OrthoDB" id="7858035at2"/>
<evidence type="ECO:0008006" key="3">
    <source>
        <dbReference type="Google" id="ProtNLM"/>
    </source>
</evidence>
<keyword evidence="2" id="KW-1185">Reference proteome</keyword>
<sequence>MNEHSPVLTTSLRADMDPATRRAYVQKWIARNQRRVSAGLGATVLTLPLLAQAQSAEGLVNVLDIAGVRSVALNADGSAQLTLGNGQQVQVAASSVQLAADGSVMISAAAAELVAEVVAGTAVSGAAGAGGGIGGAGIAAAVGGLGLAAAAAGGGGGSSANDSAPAIPVLNASAITPTSLQNVTAVFGSLPELGPEDSLFLKIGDGDEVKVTIGEDGSLNFPSAIDLAQFQGQQTLSYRVERTSTVEGEDDEGNPTSDTVTEDVASGSAVVFIDTIAPEITITTPIAGDDVINAAEKGEGIVIEGTAEGAENGQIVTLTLNGTEFTATVTDAAWSVPITAADLTALGLVSGVPVEITANVADAAGNPAKQDEATVGTDFIAEIRIDPVVIETLNTFIGVTVKGDTTGVEADRPITVTFNGQNIPGVVVQADGSWSANVPASVIKALDDGADITISASVSDRANNSDTSATTVTTDFSTPPVAITSPATGGFINEEAAGQQLVVEGVSLPGADVTVTLTGGATRDIQADDEGRWETSFDPEDLPENEGDFIISATSLIDGVPVPVPAQDVTLTKDTIAPDAPDLELAQDTGTVAGETSNGQVNITNLEDGASAEYSVDGGANWTPVEGASFTLTGDGVKSVTVRQTDLANNQSDPSAALEFKLDTAPPEVTVTSLAGIAPDGTLTANELYDDSGEPLATVVLTGTATGAVDGAPVTVLIDGTALVLNPAPTVTDEVWSVDIPVTELAGLETIEVRTVDGAGNEGTGAAGFINAVVIPSITITNPTKGFVIGLDEFENGFTISGTTTDVPDGQNVTITFVDKNDAENRFTDSAQVENGVWSLNIEPSDVQRASDQTDWELTVSVSDGSFPVPATAEISVSSNFPPEITFNPLGEDGALILADIAESGEITLSGTTRGVQKNQEVTLFVGNGDDIKNQLFGNPEQNPTVDENGDWTVTFTPNISGFVAGQEIVFSAEVTNASDRKAEVSETVVTYQASNLTVFNTGQTGNTLDFAVDVNLDEIGGRIFQASFDVFVDPSLGSIVSVPIEDIEIAGALNPFRNAGSHPDFVIGDRVENNIEAGLINVLLFNLSTLTDLREIPLYTFQFEINDGANGVVEVRIPNTVPAGATFDASALAERMVINADSAEFEREIGPLVSYTGTNGNDEIVAANVDTVIRGRDGDDQIDVSAPGVNTIIFEGGSVANGFDTITGFTLEGALADRFAFAFDMFDQDLLRGDGTDFQVSNSDGEALGDNVGLLVFTTAVTNLDDNSEIAAIVQNALSGWENNDALYLLIGDGENARLTSIGFDGSDVSVTAENSAKTYAEFKGIGDLSGFSSANIIGFEQYNT</sequence>